<reference evidence="1 2" key="1">
    <citation type="journal article" date="2015" name="Genome Announc.">
        <title>Expanding the biotechnology potential of lactobacilli through comparative genomics of 213 strains and associated genera.</title>
        <authorList>
            <person name="Sun Z."/>
            <person name="Harris H.M."/>
            <person name="McCann A."/>
            <person name="Guo C."/>
            <person name="Argimon S."/>
            <person name="Zhang W."/>
            <person name="Yang X."/>
            <person name="Jeffery I.B."/>
            <person name="Cooney J.C."/>
            <person name="Kagawa T.F."/>
            <person name="Liu W."/>
            <person name="Song Y."/>
            <person name="Salvetti E."/>
            <person name="Wrobel A."/>
            <person name="Rasinkangas P."/>
            <person name="Parkhill J."/>
            <person name="Rea M.C."/>
            <person name="O'Sullivan O."/>
            <person name="Ritari J."/>
            <person name="Douillard F.P."/>
            <person name="Paul Ross R."/>
            <person name="Yang R."/>
            <person name="Briner A.E."/>
            <person name="Felis G.E."/>
            <person name="de Vos W.M."/>
            <person name="Barrangou R."/>
            <person name="Klaenhammer T.R."/>
            <person name="Caufield P.W."/>
            <person name="Cui Y."/>
            <person name="Zhang H."/>
            <person name="O'Toole P.W."/>
        </authorList>
    </citation>
    <scope>NUCLEOTIDE SEQUENCE [LARGE SCALE GENOMIC DNA]</scope>
    <source>
        <strain evidence="1 2">DSM 17758</strain>
    </source>
</reference>
<dbReference type="PATRIC" id="fig|1423735.3.peg.815"/>
<keyword evidence="2" id="KW-1185">Reference proteome</keyword>
<protein>
    <submittedName>
        <fullName evidence="1">Uncharacterized protein</fullName>
    </submittedName>
</protein>
<evidence type="ECO:0000313" key="2">
    <source>
        <dbReference type="Proteomes" id="UP000051315"/>
    </source>
</evidence>
<dbReference type="Proteomes" id="UP000051315">
    <property type="component" value="Unassembled WGS sequence"/>
</dbReference>
<dbReference type="STRING" id="1423735.FC15_GL000784"/>
<sequence length="58" mass="6494">MLIAILMILAIVVVSYFVFGGFAETIGQLIRAHRQSGMPYRQLINPAIREAKQKFSGK</sequence>
<gene>
    <name evidence="1" type="ORF">FC15_GL000784</name>
</gene>
<evidence type="ECO:0000313" key="1">
    <source>
        <dbReference type="EMBL" id="KRM08102.1"/>
    </source>
</evidence>
<comment type="caution">
    <text evidence="1">The sequence shown here is derived from an EMBL/GenBank/DDBJ whole genome shotgun (WGS) entry which is preliminary data.</text>
</comment>
<name>A0A0R1VZ23_9LACO</name>
<dbReference type="EMBL" id="AZFX01000094">
    <property type="protein sequence ID" value="KRM08102.1"/>
    <property type="molecule type" value="Genomic_DNA"/>
</dbReference>
<dbReference type="AlphaFoldDB" id="A0A0R1VZ23"/>
<proteinExistence type="predicted"/>
<accession>A0A0R1VZ23</accession>
<organism evidence="1 2">
    <name type="scientific">Lapidilactobacillus concavus DSM 17758</name>
    <dbReference type="NCBI Taxonomy" id="1423735"/>
    <lineage>
        <taxon>Bacteria</taxon>
        <taxon>Bacillati</taxon>
        <taxon>Bacillota</taxon>
        <taxon>Bacilli</taxon>
        <taxon>Lactobacillales</taxon>
        <taxon>Lactobacillaceae</taxon>
        <taxon>Lapidilactobacillus</taxon>
    </lineage>
</organism>
<dbReference type="RefSeq" id="WP_157051259.1">
    <property type="nucleotide sequence ID" value="NZ_AZFX01000094.1"/>
</dbReference>